<feature type="region of interest" description="Disordered" evidence="1">
    <location>
        <begin position="1"/>
        <end position="39"/>
    </location>
</feature>
<feature type="region of interest" description="Disordered" evidence="1">
    <location>
        <begin position="1331"/>
        <end position="1400"/>
    </location>
</feature>
<feature type="compositionally biased region" description="Polar residues" evidence="1">
    <location>
        <begin position="348"/>
        <end position="360"/>
    </location>
</feature>
<feature type="region of interest" description="Disordered" evidence="1">
    <location>
        <begin position="1646"/>
        <end position="1670"/>
    </location>
</feature>
<evidence type="ECO:0000256" key="1">
    <source>
        <dbReference type="SAM" id="MobiDB-lite"/>
    </source>
</evidence>
<feature type="compositionally biased region" description="Polar residues" evidence="1">
    <location>
        <begin position="1747"/>
        <end position="1768"/>
    </location>
</feature>
<feature type="compositionally biased region" description="Polar residues" evidence="1">
    <location>
        <begin position="1894"/>
        <end position="1908"/>
    </location>
</feature>
<feature type="compositionally biased region" description="Basic residues" evidence="1">
    <location>
        <begin position="323"/>
        <end position="332"/>
    </location>
</feature>
<feature type="compositionally biased region" description="Polar residues" evidence="1">
    <location>
        <begin position="1"/>
        <end position="11"/>
    </location>
</feature>
<feature type="compositionally biased region" description="Basic and acidic residues" evidence="1">
    <location>
        <begin position="238"/>
        <end position="251"/>
    </location>
</feature>
<feature type="compositionally biased region" description="Pro residues" evidence="1">
    <location>
        <begin position="1730"/>
        <end position="1739"/>
    </location>
</feature>
<proteinExistence type="predicted"/>
<feature type="region of interest" description="Disordered" evidence="1">
    <location>
        <begin position="856"/>
        <end position="879"/>
    </location>
</feature>
<feature type="region of interest" description="Disordered" evidence="1">
    <location>
        <begin position="1517"/>
        <end position="1544"/>
    </location>
</feature>
<protein>
    <submittedName>
        <fullName evidence="3">Uncharacterized protein</fullName>
    </submittedName>
</protein>
<feature type="region of interest" description="Disordered" evidence="1">
    <location>
        <begin position="1134"/>
        <end position="1255"/>
    </location>
</feature>
<keyword evidence="2" id="KW-1185">Reference proteome</keyword>
<feature type="compositionally biased region" description="Basic and acidic residues" evidence="1">
    <location>
        <begin position="263"/>
        <end position="293"/>
    </location>
</feature>
<feature type="region of interest" description="Disordered" evidence="1">
    <location>
        <begin position="905"/>
        <end position="929"/>
    </location>
</feature>
<name>A0A914C446_9BILA</name>
<feature type="compositionally biased region" description="Polar residues" evidence="1">
    <location>
        <begin position="28"/>
        <end position="39"/>
    </location>
</feature>
<feature type="compositionally biased region" description="Low complexity" evidence="1">
    <location>
        <begin position="1078"/>
        <end position="1092"/>
    </location>
</feature>
<reference evidence="3" key="1">
    <citation type="submission" date="2022-11" db="UniProtKB">
        <authorList>
            <consortium name="WormBaseParasite"/>
        </authorList>
    </citation>
    <scope>IDENTIFICATION</scope>
</reference>
<sequence>MVISYRRSNLPETDYMSKKVPTTEPTRRSTSQSLASKTPMSAKMLPTFTTPSKPIYENESSSLAISKAMLKPIPKSERPWRQRMADAARLREDRGFDTNTTTKLVESRARRNSIGQKSGDELQTSLNALKDLVCDSTVDKNSALSKYRMKTSGSTDLRTSVSPSRVTFRTVPSATIHLRAAQLMSESYSGGLTLPYTRPSNVMSRSYSPIRTSRSPIWSGSSAFSNRDSAMPYTSRYSARDKSHETSDKGIKPITRSTEATIDEERKPRAPAESKEQASEKRVNPRSSRERTARRNSRQRSQSKSLSRVSSDEDAAPTSRDPPKKRRLRKRTASLPRENEKPTKDENATSTIVNATNSDTIAAKLPPTNVPETNQEAVNSSMYETPNDEDEPINNIIVNAKKEKEDYVESFEKTEEEFKSALSSLEILTMGNRSTKEPKQEERQIVPYKKSTVKKKLAEFKAEKERNEIPSIAPPEIFIPNDMPKIFNEVSPLSAVSPYSSFSMDAPLARDEISLSETISDTQSLILDDDDETKFNAVAEFKPKHLRRKKSPAPVPGVWIASTDEVNISRNKQLIKKDMEEISIECILAHIPLEQVVSPKIRATRRKLPEENRVLNAGFKCKASTKESAAITILGRKPVVIYKVSAHAREKRKVTPVTAIAVLNKDFANKKRLRLGIEKIFYAKGFKKELVKLSCKAALNLLTHIKLNVVQNEQAKAANVTVLSSDIMDVNWAQVKQRLKASVAPPTKKTLGEMIEKHAAIIVAEKEKLEKTLLPTKPPSVDEEDISSSSEAPKRFETHASIVLHRLRTADPGLVANSNNHLLPSDDYRKGDAIVLPDRSVLEEYVKRKRGQLERLQSEPLHAPSPLLSSRDVSPCHSTTSELQPACAVRIVEPPQRAVALITNPSRDRSRLSSVESTSVPPSSRNSNMLDIASYTEPTIRSNENLIAADFRAALKPRSRDSLIQLAVFDEPKSPFEAHLQNHATNLLRKSSTGTNIPANRVPENENRDHSVEAILSLSEGQHRRRSSVESITSMPPISAPMLTQTFTQAAALASQPRHERYAAHIPVNRSDTSGRQSTTSIDSNNSSSLDTASRQLDQMIDQARYRHHQHRAKFKEAIDYLDQIFEDLKKECEPPPATAADKKSEVPPPSSRGIQAAKAVFQKPKGQPTSPPTVKLRDQRRANPPLVSTHSLESNIQQQRPQPPPHRPEPIPAQVGTKQPLRQVQPPAQPNPSLPSFTNLHTAGPKPFPKDANNDIEVSETIVLPRKRSDRMDFTQKWLVDDIKSWADNPPTKPDLILNPNNQVWENGNDSDEHSIGSCSAEVAAINASDGRKKKVRETPDIIKSSKQYSAKKPTQTTLQSTNNAGPIRPQPFRPQPQYAFPSTSNTLNPNENNPYYGLQKVPSQDYITAVQQQQERAGSQEYQSIGSVHSQDGYKPPSSLSLLYSNSLNRTGAFIQYPQRGSIQSLPDANLMKPIPQRLPLQDPVLAIDALVAELELNTDQANVEKRRSFPTSSIADTYGSLQREYEKPKTSRPVVPKKPQAPSTLNVIKEPIQAGSMDRGMRRIQQQKASLDEVTNLLSTFANSGEMSPSTSSRASLQQQQIPKKIPVKPVVLEKNLLTPFETINAERINPSRVEAMQHMFEAKPQASPSQNSWRKNLPRNTNKDEENYYEINEFTVPTEKVINKTTVNQFSPPSSKSHRQQKDTTIIQPLYSQPNCFEYVPAFPVSQPPPGPPPGTSGSCGSANSGYYSSTSLAGNNPYNSSVSQKERPVSFRKPSISSRNGSFEDEEDDGFYDNIQVDHRRFSRGSELDNTSISSHRLPPTHKGSRLGQLIRRIGGGNSKPPGSAASLVSLNKAGIDHSRPIGLMKSNSLSNEPWNAQFITNKHESNKKNSQGFGQRIKQSIFGSRKRLNY</sequence>
<feature type="region of interest" description="Disordered" evidence="1">
    <location>
        <begin position="1890"/>
        <end position="1916"/>
    </location>
</feature>
<evidence type="ECO:0000313" key="2">
    <source>
        <dbReference type="Proteomes" id="UP000887540"/>
    </source>
</evidence>
<feature type="compositionally biased region" description="Low complexity" evidence="1">
    <location>
        <begin position="299"/>
        <end position="309"/>
    </location>
</feature>
<feature type="compositionally biased region" description="Basic and acidic residues" evidence="1">
    <location>
        <begin position="337"/>
        <end position="347"/>
    </location>
</feature>
<feature type="compositionally biased region" description="Polar residues" evidence="1">
    <location>
        <begin position="201"/>
        <end position="228"/>
    </location>
</feature>
<feature type="compositionally biased region" description="Polar residues" evidence="1">
    <location>
        <begin position="1384"/>
        <end position="1395"/>
    </location>
</feature>
<dbReference type="Proteomes" id="UP000887540">
    <property type="component" value="Unplaced"/>
</dbReference>
<dbReference type="WBParaSite" id="ACRNAN_Path_234.g868.t1">
    <property type="protein sequence ID" value="ACRNAN_Path_234.g868.t1"/>
    <property type="gene ID" value="ACRNAN_Path_234.g868"/>
</dbReference>
<feature type="compositionally biased region" description="Polar residues" evidence="1">
    <location>
        <begin position="867"/>
        <end position="879"/>
    </location>
</feature>
<organism evidence="2 3">
    <name type="scientific">Acrobeloides nanus</name>
    <dbReference type="NCBI Taxonomy" id="290746"/>
    <lineage>
        <taxon>Eukaryota</taxon>
        <taxon>Metazoa</taxon>
        <taxon>Ecdysozoa</taxon>
        <taxon>Nematoda</taxon>
        <taxon>Chromadorea</taxon>
        <taxon>Rhabditida</taxon>
        <taxon>Tylenchina</taxon>
        <taxon>Cephalobomorpha</taxon>
        <taxon>Cephaloboidea</taxon>
        <taxon>Cephalobidae</taxon>
        <taxon>Acrobeloides</taxon>
    </lineage>
</organism>
<feature type="region of interest" description="Disordered" evidence="1">
    <location>
        <begin position="1726"/>
        <end position="1795"/>
    </location>
</feature>
<evidence type="ECO:0000313" key="3">
    <source>
        <dbReference type="WBParaSite" id="ACRNAN_Path_234.g868.t1"/>
    </source>
</evidence>
<feature type="region of interest" description="Disordered" evidence="1">
    <location>
        <begin position="1062"/>
        <end position="1092"/>
    </location>
</feature>
<feature type="compositionally biased region" description="Low complexity" evidence="1">
    <location>
        <begin position="913"/>
        <end position="924"/>
    </location>
</feature>
<feature type="compositionally biased region" description="Polar residues" evidence="1">
    <location>
        <begin position="1650"/>
        <end position="1664"/>
    </location>
</feature>
<feature type="compositionally biased region" description="Polar residues" evidence="1">
    <location>
        <begin position="1346"/>
        <end position="1366"/>
    </location>
</feature>
<feature type="compositionally biased region" description="Polar residues" evidence="1">
    <location>
        <begin position="1187"/>
        <end position="1196"/>
    </location>
</feature>
<accession>A0A914C446</accession>
<feature type="region of interest" description="Disordered" evidence="1">
    <location>
        <begin position="201"/>
        <end position="373"/>
    </location>
</feature>